<dbReference type="PROSITE" id="PS50887">
    <property type="entry name" value="GGDEF"/>
    <property type="match status" value="1"/>
</dbReference>
<keyword evidence="6" id="KW-1185">Reference proteome</keyword>
<keyword evidence="3" id="KW-0812">Transmembrane</keyword>
<dbReference type="GO" id="GO:1902201">
    <property type="term" value="P:negative regulation of bacterial-type flagellum-dependent cell motility"/>
    <property type="evidence" value="ECO:0007669"/>
    <property type="project" value="TreeGrafter"/>
</dbReference>
<dbReference type="SMART" id="SM00267">
    <property type="entry name" value="GGDEF"/>
    <property type="match status" value="1"/>
</dbReference>
<evidence type="ECO:0000313" key="5">
    <source>
        <dbReference type="EMBL" id="RYC12101.1"/>
    </source>
</evidence>
<reference evidence="5 6" key="1">
    <citation type="submission" date="2019-01" db="EMBL/GenBank/DDBJ databases">
        <authorList>
            <person name="Deng T."/>
        </authorList>
    </citation>
    <scope>NUCLEOTIDE SEQUENCE [LARGE SCALE GENOMIC DNA]</scope>
    <source>
        <strain evidence="5 6">F8825</strain>
    </source>
</reference>
<protein>
    <recommendedName>
        <fullName evidence="1">diguanylate cyclase</fullName>
        <ecNumber evidence="1">2.7.7.65</ecNumber>
    </recommendedName>
</protein>
<dbReference type="InterPro" id="IPR029787">
    <property type="entry name" value="Nucleotide_cyclase"/>
</dbReference>
<gene>
    <name evidence="5" type="ORF">EUU22_13660</name>
</gene>
<evidence type="ECO:0000313" key="6">
    <source>
        <dbReference type="Proteomes" id="UP000291088"/>
    </source>
</evidence>
<proteinExistence type="predicted"/>
<dbReference type="GO" id="GO:0005886">
    <property type="term" value="C:plasma membrane"/>
    <property type="evidence" value="ECO:0007669"/>
    <property type="project" value="TreeGrafter"/>
</dbReference>
<comment type="catalytic activity">
    <reaction evidence="2">
        <text>2 GTP = 3',3'-c-di-GMP + 2 diphosphate</text>
        <dbReference type="Rhea" id="RHEA:24898"/>
        <dbReference type="ChEBI" id="CHEBI:33019"/>
        <dbReference type="ChEBI" id="CHEBI:37565"/>
        <dbReference type="ChEBI" id="CHEBI:58805"/>
        <dbReference type="EC" id="2.7.7.65"/>
    </reaction>
</comment>
<dbReference type="GO" id="GO:0052621">
    <property type="term" value="F:diguanylate cyclase activity"/>
    <property type="evidence" value="ECO:0007669"/>
    <property type="project" value="UniProtKB-EC"/>
</dbReference>
<dbReference type="Proteomes" id="UP000291088">
    <property type="component" value="Unassembled WGS sequence"/>
</dbReference>
<feature type="domain" description="GGDEF" evidence="4">
    <location>
        <begin position="127"/>
        <end position="259"/>
    </location>
</feature>
<dbReference type="CDD" id="cd01949">
    <property type="entry name" value="GGDEF"/>
    <property type="match status" value="1"/>
</dbReference>
<dbReference type="PANTHER" id="PTHR45138">
    <property type="entry name" value="REGULATORY COMPONENTS OF SENSORY TRANSDUCTION SYSTEM"/>
    <property type="match status" value="1"/>
</dbReference>
<dbReference type="SUPFAM" id="SSF55073">
    <property type="entry name" value="Nucleotide cyclase"/>
    <property type="match status" value="1"/>
</dbReference>
<dbReference type="InterPro" id="IPR043128">
    <property type="entry name" value="Rev_trsase/Diguanyl_cyclase"/>
</dbReference>
<sequence>MLMNLLEHWLTPNISLTDFNDRAIVLRYALHLSARMALVAWVMIVFLHLLFHALGLLPYSVWQGIVIGTVMGVPLTLVLGVLATTVVGRSITALADARLEYLRQSRTDMLSGLPNRRAFTEELTADERGVLLLLDIDRFKQINDRYGHLAGDDVIVAVAHELARLAGDHHLVARIGGEEFAVLFRDMAMQDARLAADRARCAIEARVIFAGGQTIRVSVSGGLAMIATGRDYAAAYSAADRALYLAKGSGRNRIVDEGELAALATANPPATEPSAQAG</sequence>
<feature type="transmembrane region" description="Helical" evidence="3">
    <location>
        <begin position="36"/>
        <end position="59"/>
    </location>
</feature>
<organism evidence="5 6">
    <name type="scientific">Ciceribacter ferrooxidans</name>
    <dbReference type="NCBI Taxonomy" id="2509717"/>
    <lineage>
        <taxon>Bacteria</taxon>
        <taxon>Pseudomonadati</taxon>
        <taxon>Pseudomonadota</taxon>
        <taxon>Alphaproteobacteria</taxon>
        <taxon>Hyphomicrobiales</taxon>
        <taxon>Rhizobiaceae</taxon>
        <taxon>Ciceribacter</taxon>
    </lineage>
</organism>
<dbReference type="AlphaFoldDB" id="A0A4Q2T2A5"/>
<dbReference type="Pfam" id="PF00990">
    <property type="entry name" value="GGDEF"/>
    <property type="match status" value="1"/>
</dbReference>
<evidence type="ECO:0000256" key="3">
    <source>
        <dbReference type="SAM" id="Phobius"/>
    </source>
</evidence>
<feature type="transmembrane region" description="Helical" evidence="3">
    <location>
        <begin position="65"/>
        <end position="88"/>
    </location>
</feature>
<dbReference type="GO" id="GO:0043709">
    <property type="term" value="P:cell adhesion involved in single-species biofilm formation"/>
    <property type="evidence" value="ECO:0007669"/>
    <property type="project" value="TreeGrafter"/>
</dbReference>
<evidence type="ECO:0000256" key="1">
    <source>
        <dbReference type="ARBA" id="ARBA00012528"/>
    </source>
</evidence>
<dbReference type="EC" id="2.7.7.65" evidence="1"/>
<keyword evidence="3" id="KW-1133">Transmembrane helix</keyword>
<dbReference type="InterPro" id="IPR050469">
    <property type="entry name" value="Diguanylate_Cyclase"/>
</dbReference>
<dbReference type="NCBIfam" id="TIGR00254">
    <property type="entry name" value="GGDEF"/>
    <property type="match status" value="1"/>
</dbReference>
<name>A0A4Q2T2A5_9HYPH</name>
<dbReference type="PANTHER" id="PTHR45138:SF9">
    <property type="entry name" value="DIGUANYLATE CYCLASE DGCM-RELATED"/>
    <property type="match status" value="1"/>
</dbReference>
<dbReference type="EMBL" id="SDVB01000238">
    <property type="protein sequence ID" value="RYC12101.1"/>
    <property type="molecule type" value="Genomic_DNA"/>
</dbReference>
<dbReference type="Gene3D" id="3.30.70.270">
    <property type="match status" value="1"/>
</dbReference>
<evidence type="ECO:0000256" key="2">
    <source>
        <dbReference type="ARBA" id="ARBA00034247"/>
    </source>
</evidence>
<accession>A0A4Q2T2A5</accession>
<comment type="caution">
    <text evidence="5">The sequence shown here is derived from an EMBL/GenBank/DDBJ whole genome shotgun (WGS) entry which is preliminary data.</text>
</comment>
<evidence type="ECO:0000259" key="4">
    <source>
        <dbReference type="PROSITE" id="PS50887"/>
    </source>
</evidence>
<keyword evidence="3" id="KW-0472">Membrane</keyword>
<dbReference type="InterPro" id="IPR000160">
    <property type="entry name" value="GGDEF_dom"/>
</dbReference>
<dbReference type="OrthoDB" id="9812260at2"/>